<sequence length="224" mass="25338">MALDRVFYDEVERAAFCNRLAKFRLDETLCDIKIKCQFFELPAHRHVLAAQSDWFLKAITTGFVESGAKQIVLQEDEPSVIKAMLDFCYHLEYCDTGDQVLPALADGGGPMAFNVHVFAAAEKYLIEPLQRFALNRLRYHANNNFKADDFAKAVELAYTATSDAKKLLRRIIIEISLEEAERLFAKDARHSSEAFDAVADLVPSYAADLMRAALRTGRLEPERV</sequence>
<dbReference type="HOGENOM" id="CLU_057752_1_0_1"/>
<dbReference type="SUPFAM" id="SSF54695">
    <property type="entry name" value="POZ domain"/>
    <property type="match status" value="1"/>
</dbReference>
<dbReference type="EMBL" id="KB446563">
    <property type="protein sequence ID" value="EME78651.1"/>
    <property type="molecule type" value="Genomic_DNA"/>
</dbReference>
<dbReference type="PANTHER" id="PTHR47843:SF5">
    <property type="entry name" value="BTB_POZ DOMAIN PROTEIN"/>
    <property type="match status" value="1"/>
</dbReference>
<evidence type="ECO:0000259" key="1">
    <source>
        <dbReference type="PROSITE" id="PS50097"/>
    </source>
</evidence>
<dbReference type="PANTHER" id="PTHR47843">
    <property type="entry name" value="BTB DOMAIN-CONTAINING PROTEIN-RELATED"/>
    <property type="match status" value="1"/>
</dbReference>
<dbReference type="RefSeq" id="XP_007930753.1">
    <property type="nucleotide sequence ID" value="XM_007932562.1"/>
</dbReference>
<dbReference type="InterPro" id="IPR000210">
    <property type="entry name" value="BTB/POZ_dom"/>
</dbReference>
<dbReference type="SMART" id="SM00225">
    <property type="entry name" value="BTB"/>
    <property type="match status" value="1"/>
</dbReference>
<dbReference type="Pfam" id="PF00651">
    <property type="entry name" value="BTB"/>
    <property type="match status" value="1"/>
</dbReference>
<dbReference type="eggNOG" id="KOG4441">
    <property type="taxonomic scope" value="Eukaryota"/>
</dbReference>
<name>M3A2M7_PSEFD</name>
<dbReference type="CDD" id="cd18186">
    <property type="entry name" value="BTB_POZ_ZBTB_KLHL-like"/>
    <property type="match status" value="1"/>
</dbReference>
<reference evidence="2 3" key="1">
    <citation type="journal article" date="2012" name="PLoS Pathog.">
        <title>Diverse lifestyles and strategies of plant pathogenesis encoded in the genomes of eighteen Dothideomycetes fungi.</title>
        <authorList>
            <person name="Ohm R.A."/>
            <person name="Feau N."/>
            <person name="Henrissat B."/>
            <person name="Schoch C.L."/>
            <person name="Horwitz B.A."/>
            <person name="Barry K.W."/>
            <person name="Condon B.J."/>
            <person name="Copeland A.C."/>
            <person name="Dhillon B."/>
            <person name="Glaser F."/>
            <person name="Hesse C.N."/>
            <person name="Kosti I."/>
            <person name="LaButti K."/>
            <person name="Lindquist E.A."/>
            <person name="Lucas S."/>
            <person name="Salamov A.A."/>
            <person name="Bradshaw R.E."/>
            <person name="Ciuffetti L."/>
            <person name="Hamelin R.C."/>
            <person name="Kema G.H.J."/>
            <person name="Lawrence C."/>
            <person name="Scott J.A."/>
            <person name="Spatafora J.W."/>
            <person name="Turgeon B.G."/>
            <person name="de Wit P.J.G.M."/>
            <person name="Zhong S."/>
            <person name="Goodwin S.B."/>
            <person name="Grigoriev I.V."/>
        </authorList>
    </citation>
    <scope>NUCLEOTIDE SEQUENCE [LARGE SCALE GENOMIC DNA]</scope>
    <source>
        <strain evidence="2 3">CIRAD86</strain>
    </source>
</reference>
<dbReference type="Proteomes" id="UP000016932">
    <property type="component" value="Unassembled WGS sequence"/>
</dbReference>
<dbReference type="KEGG" id="pfj:MYCFIDRAFT_78360"/>
<dbReference type="Gene3D" id="3.30.710.10">
    <property type="entry name" value="Potassium Channel Kv1.1, Chain A"/>
    <property type="match status" value="1"/>
</dbReference>
<evidence type="ECO:0000313" key="3">
    <source>
        <dbReference type="Proteomes" id="UP000016932"/>
    </source>
</evidence>
<evidence type="ECO:0000313" key="2">
    <source>
        <dbReference type="EMBL" id="EME78651.1"/>
    </source>
</evidence>
<feature type="domain" description="BTB" evidence="1">
    <location>
        <begin position="30"/>
        <end position="89"/>
    </location>
</feature>
<dbReference type="VEuPathDB" id="FungiDB:MYCFIDRAFT_78360"/>
<dbReference type="AlphaFoldDB" id="M3A2M7"/>
<accession>M3A2M7</accession>
<organism evidence="2 3">
    <name type="scientific">Pseudocercospora fijiensis (strain CIRAD86)</name>
    <name type="common">Black leaf streak disease fungus</name>
    <name type="synonym">Mycosphaerella fijiensis</name>
    <dbReference type="NCBI Taxonomy" id="383855"/>
    <lineage>
        <taxon>Eukaryota</taxon>
        <taxon>Fungi</taxon>
        <taxon>Dikarya</taxon>
        <taxon>Ascomycota</taxon>
        <taxon>Pezizomycotina</taxon>
        <taxon>Dothideomycetes</taxon>
        <taxon>Dothideomycetidae</taxon>
        <taxon>Mycosphaerellales</taxon>
        <taxon>Mycosphaerellaceae</taxon>
        <taxon>Pseudocercospora</taxon>
    </lineage>
</organism>
<dbReference type="PROSITE" id="PS50097">
    <property type="entry name" value="BTB"/>
    <property type="match status" value="1"/>
</dbReference>
<proteinExistence type="predicted"/>
<keyword evidence="3" id="KW-1185">Reference proteome</keyword>
<dbReference type="GeneID" id="19341445"/>
<dbReference type="STRING" id="383855.M3A2M7"/>
<gene>
    <name evidence="2" type="ORF">MYCFIDRAFT_78360</name>
</gene>
<dbReference type="InterPro" id="IPR011333">
    <property type="entry name" value="SKP1/BTB/POZ_sf"/>
</dbReference>
<dbReference type="OrthoDB" id="6359816at2759"/>
<protein>
    <recommendedName>
        <fullName evidence="1">BTB domain-containing protein</fullName>
    </recommendedName>
</protein>